<keyword evidence="3" id="KW-1185">Reference proteome</keyword>
<feature type="domain" description="Transposase IS66 central" evidence="1">
    <location>
        <begin position="7"/>
        <end position="149"/>
    </location>
</feature>
<dbReference type="Proteomes" id="UP000295096">
    <property type="component" value="Unassembled WGS sequence"/>
</dbReference>
<evidence type="ECO:0000259" key="1">
    <source>
        <dbReference type="Pfam" id="PF03050"/>
    </source>
</evidence>
<name>A0A4R5PX60_9PROT</name>
<gene>
    <name evidence="2" type="ORF">E2C06_36815</name>
</gene>
<dbReference type="EMBL" id="SMSJ01000321">
    <property type="protein sequence ID" value="TDH51583.1"/>
    <property type="molecule type" value="Genomic_DNA"/>
</dbReference>
<evidence type="ECO:0000313" key="2">
    <source>
        <dbReference type="EMBL" id="TDH51583.1"/>
    </source>
</evidence>
<organism evidence="2 3">
    <name type="scientific">Dankookia rubra</name>
    <dbReference type="NCBI Taxonomy" id="1442381"/>
    <lineage>
        <taxon>Bacteria</taxon>
        <taxon>Pseudomonadati</taxon>
        <taxon>Pseudomonadota</taxon>
        <taxon>Alphaproteobacteria</taxon>
        <taxon>Acetobacterales</taxon>
        <taxon>Roseomonadaceae</taxon>
        <taxon>Dankookia</taxon>
    </lineage>
</organism>
<reference evidence="2 3" key="1">
    <citation type="journal article" date="2016" name="J. Microbiol.">
        <title>Dankookia rubra gen. nov., sp. nov., an alphaproteobacterium isolated from sediment of a shallow stream.</title>
        <authorList>
            <person name="Kim W.H."/>
            <person name="Kim D.H."/>
            <person name="Kang K."/>
            <person name="Ahn T.Y."/>
        </authorList>
    </citation>
    <scope>NUCLEOTIDE SEQUENCE [LARGE SCALE GENOMIC DNA]</scope>
    <source>
        <strain evidence="2 3">JCM30602</strain>
    </source>
</reference>
<proteinExistence type="predicted"/>
<comment type="caution">
    <text evidence="2">The sequence shown here is derived from an EMBL/GenBank/DDBJ whole genome shotgun (WGS) entry which is preliminary data.</text>
</comment>
<feature type="non-terminal residue" evidence="2">
    <location>
        <position position="1"/>
    </location>
</feature>
<evidence type="ECO:0000313" key="3">
    <source>
        <dbReference type="Proteomes" id="UP000295096"/>
    </source>
</evidence>
<dbReference type="AlphaFoldDB" id="A0A4R5PX60"/>
<dbReference type="InterPro" id="IPR004291">
    <property type="entry name" value="Transposase_IS66_central"/>
</dbReference>
<protein>
    <submittedName>
        <fullName evidence="2">IS66 family transposase</fullName>
    </submittedName>
</protein>
<dbReference type="Pfam" id="PF03050">
    <property type="entry name" value="DDE_Tnp_IS66"/>
    <property type="match status" value="1"/>
</dbReference>
<dbReference type="RefSeq" id="WP_165982927.1">
    <property type="nucleotide sequence ID" value="NZ_SMSJ01000321.1"/>
</dbReference>
<accession>A0A4R5PX60</accession>
<sequence length="181" mass="19698">MDGHRPAVWLSDRYSAQQGHGVAQQTCLAHLARDVAYALEASDDPVPFRLKLWLGSAFDLADAAASLAASTLAAKRRALERRLDVILATPSGCELTRALQAKLRRARDQLLTFVDWPGQVGATNNACERDLRPAVIQRKVTNGYRAMWATQGEADVRTVVDTARLVPNTSVFGTILTTVTA</sequence>